<organism evidence="1 2">
    <name type="scientific">Gossypium gossypioides</name>
    <name type="common">Mexican cotton</name>
    <name type="synonym">Selera gossypioides</name>
    <dbReference type="NCBI Taxonomy" id="34282"/>
    <lineage>
        <taxon>Eukaryota</taxon>
        <taxon>Viridiplantae</taxon>
        <taxon>Streptophyta</taxon>
        <taxon>Embryophyta</taxon>
        <taxon>Tracheophyta</taxon>
        <taxon>Spermatophyta</taxon>
        <taxon>Magnoliopsida</taxon>
        <taxon>eudicotyledons</taxon>
        <taxon>Gunneridae</taxon>
        <taxon>Pentapetalae</taxon>
        <taxon>rosids</taxon>
        <taxon>malvids</taxon>
        <taxon>Malvales</taxon>
        <taxon>Malvaceae</taxon>
        <taxon>Malvoideae</taxon>
        <taxon>Gossypium</taxon>
    </lineage>
</organism>
<proteinExistence type="predicted"/>
<accession>A0A7J9BDP1</accession>
<evidence type="ECO:0000313" key="1">
    <source>
        <dbReference type="EMBL" id="MBA0734433.1"/>
    </source>
</evidence>
<dbReference type="AlphaFoldDB" id="A0A7J9BDP1"/>
<name>A0A7J9BDP1_GOSGO</name>
<dbReference type="Proteomes" id="UP000593579">
    <property type="component" value="Unassembled WGS sequence"/>
</dbReference>
<protein>
    <submittedName>
        <fullName evidence="1">Uncharacterized protein</fullName>
    </submittedName>
</protein>
<keyword evidence="2" id="KW-1185">Reference proteome</keyword>
<reference evidence="1 2" key="1">
    <citation type="journal article" date="2019" name="Genome Biol. Evol.">
        <title>Insights into the evolution of the New World diploid cottons (Gossypium, subgenus Houzingenia) based on genome sequencing.</title>
        <authorList>
            <person name="Grover C.E."/>
            <person name="Arick M.A. 2nd"/>
            <person name="Thrash A."/>
            <person name="Conover J.L."/>
            <person name="Sanders W.S."/>
            <person name="Peterson D.G."/>
            <person name="Frelichowski J.E."/>
            <person name="Scheffler J.A."/>
            <person name="Scheffler B.E."/>
            <person name="Wendel J.F."/>
        </authorList>
    </citation>
    <scope>NUCLEOTIDE SEQUENCE [LARGE SCALE GENOMIC DNA]</scope>
    <source>
        <strain evidence="1">5</strain>
        <tissue evidence="1">Leaf</tissue>
    </source>
</reference>
<dbReference type="EMBL" id="JABEZY010000002">
    <property type="protein sequence ID" value="MBA0734433.1"/>
    <property type="molecule type" value="Genomic_DNA"/>
</dbReference>
<comment type="caution">
    <text evidence="1">The sequence shown here is derived from an EMBL/GenBank/DDBJ whole genome shotgun (WGS) entry which is preliminary data.</text>
</comment>
<sequence>MTTIRRNGTGSTSRLGSVGCNPYPSANHFSQRAWWQMLSTYRGLDSSASRICYRQKGGEDTNPDVGPNADATLDVDTDAHATLDVDTDAHATLDAGVDTRGNRRTQDLGHLMVTHL</sequence>
<gene>
    <name evidence="1" type="ORF">Gogos_018338</name>
</gene>
<evidence type="ECO:0000313" key="2">
    <source>
        <dbReference type="Proteomes" id="UP000593579"/>
    </source>
</evidence>